<comment type="caution">
    <text evidence="3">The sequence shown here is derived from an EMBL/GenBank/DDBJ whole genome shotgun (WGS) entry which is preliminary data.</text>
</comment>
<dbReference type="GO" id="GO:0004869">
    <property type="term" value="F:cysteine-type endopeptidase inhibitor activity"/>
    <property type="evidence" value="ECO:0007669"/>
    <property type="project" value="InterPro"/>
</dbReference>
<accession>A0A1V9ZQU2</accession>
<dbReference type="OrthoDB" id="79059at2759"/>
<reference evidence="3 4" key="1">
    <citation type="journal article" date="2014" name="Genome Biol. Evol.">
        <title>The secreted proteins of Achlya hypogyna and Thraustotheca clavata identify the ancestral oomycete secretome and reveal gene acquisitions by horizontal gene transfer.</title>
        <authorList>
            <person name="Misner I."/>
            <person name="Blouin N."/>
            <person name="Leonard G."/>
            <person name="Richards T.A."/>
            <person name="Lane C.E."/>
        </authorList>
    </citation>
    <scope>NUCLEOTIDE SEQUENCE [LARGE SCALE GENOMIC DNA]</scope>
    <source>
        <strain evidence="3 4">ATCC 34112</strain>
    </source>
</reference>
<evidence type="ECO:0000313" key="3">
    <source>
        <dbReference type="EMBL" id="OQS00385.1"/>
    </source>
</evidence>
<dbReference type="Proteomes" id="UP000243217">
    <property type="component" value="Unassembled WGS sequence"/>
</dbReference>
<protein>
    <recommendedName>
        <fullName evidence="5">Secreted protein</fullName>
    </recommendedName>
</protein>
<dbReference type="Gene3D" id="3.10.450.10">
    <property type="match status" value="1"/>
</dbReference>
<dbReference type="InterPro" id="IPR046350">
    <property type="entry name" value="Cystatin_sf"/>
</dbReference>
<evidence type="ECO:0000256" key="1">
    <source>
        <dbReference type="SAM" id="MobiDB-lite"/>
    </source>
</evidence>
<keyword evidence="2" id="KW-0732">Signal</keyword>
<evidence type="ECO:0008006" key="5">
    <source>
        <dbReference type="Google" id="ProtNLM"/>
    </source>
</evidence>
<dbReference type="SUPFAM" id="SSF54403">
    <property type="entry name" value="Cystatin/monellin"/>
    <property type="match status" value="2"/>
</dbReference>
<feature type="region of interest" description="Disordered" evidence="1">
    <location>
        <begin position="228"/>
        <end position="265"/>
    </location>
</feature>
<dbReference type="EMBL" id="JNBS01001705">
    <property type="protein sequence ID" value="OQS00385.1"/>
    <property type="molecule type" value="Genomic_DNA"/>
</dbReference>
<keyword evidence="4" id="KW-1185">Reference proteome</keyword>
<proteinExistence type="predicted"/>
<dbReference type="AlphaFoldDB" id="A0A1V9ZQU2"/>
<sequence>MLYLKCLVAALALSLAQADNTTGGWTDASVTDVQKLYQTAALVESNFASASFPRVCATKFISAQQQVVAGMNYRLNVTGCALAGEKTVAANCACTGTPTPYTITLFEPLGKSNVTITQVVASDSTSTSTDTNKAGAFSNPHAATDEEKALFVKATGANANYTSENAAHVCATTYLTVAQQVVAGTNYQFTIQGCPVTGAPPATCSCNSPSNYQVTIFSGLDGTTQVTSSVQSNSTSTTGTTTTGSNSTTTTTGSPVTATGAPGTTTAVPKAASNAATSTLAIASVAVAAAVYMN</sequence>
<feature type="chain" id="PRO_5013094030" description="Secreted protein" evidence="2">
    <location>
        <begin position="19"/>
        <end position="294"/>
    </location>
</feature>
<gene>
    <name evidence="3" type="ORF">THRCLA_21692</name>
</gene>
<evidence type="ECO:0000313" key="4">
    <source>
        <dbReference type="Proteomes" id="UP000243217"/>
    </source>
</evidence>
<feature type="signal peptide" evidence="2">
    <location>
        <begin position="1"/>
        <end position="18"/>
    </location>
</feature>
<dbReference type="PROSITE" id="PS00287">
    <property type="entry name" value="CYSTATIN"/>
    <property type="match status" value="1"/>
</dbReference>
<name>A0A1V9ZQU2_9STRA</name>
<evidence type="ECO:0000256" key="2">
    <source>
        <dbReference type="SAM" id="SignalP"/>
    </source>
</evidence>
<dbReference type="InterPro" id="IPR018073">
    <property type="entry name" value="Prot_inh_cystat_CS"/>
</dbReference>
<organism evidence="3 4">
    <name type="scientific">Thraustotheca clavata</name>
    <dbReference type="NCBI Taxonomy" id="74557"/>
    <lineage>
        <taxon>Eukaryota</taxon>
        <taxon>Sar</taxon>
        <taxon>Stramenopiles</taxon>
        <taxon>Oomycota</taxon>
        <taxon>Saprolegniomycetes</taxon>
        <taxon>Saprolegniales</taxon>
        <taxon>Achlyaceae</taxon>
        <taxon>Thraustotheca</taxon>
    </lineage>
</organism>
<dbReference type="InterPro" id="IPR000010">
    <property type="entry name" value="Cystatin_dom"/>
</dbReference>
<dbReference type="CDD" id="cd00042">
    <property type="entry name" value="CY"/>
    <property type="match status" value="1"/>
</dbReference>